<comment type="catalytic activity">
    <reaction evidence="11">
        <text>GTP + H2O = GDP + phosphate + H(+)</text>
        <dbReference type="Rhea" id="RHEA:19669"/>
        <dbReference type="ChEBI" id="CHEBI:15377"/>
        <dbReference type="ChEBI" id="CHEBI:15378"/>
        <dbReference type="ChEBI" id="CHEBI:37565"/>
        <dbReference type="ChEBI" id="CHEBI:43474"/>
        <dbReference type="ChEBI" id="CHEBI:58189"/>
        <dbReference type="EC" id="3.6.5.3"/>
    </reaction>
    <physiologicalReaction direction="left-to-right" evidence="11">
        <dbReference type="Rhea" id="RHEA:19670"/>
    </physiologicalReaction>
</comment>
<dbReference type="Pfam" id="PF00009">
    <property type="entry name" value="GTP_EFTU"/>
    <property type="match status" value="1"/>
</dbReference>
<dbReference type="NCBIfam" id="NF009372">
    <property type="entry name" value="PRK12735.1"/>
    <property type="match status" value="1"/>
</dbReference>
<dbReference type="Proteomes" id="UP000024635">
    <property type="component" value="Unassembled WGS sequence"/>
</dbReference>
<dbReference type="InterPro" id="IPR004161">
    <property type="entry name" value="EFTu-like_2"/>
</dbReference>
<dbReference type="InterPro" id="IPR009000">
    <property type="entry name" value="Transl_B-barrel_sf"/>
</dbReference>
<dbReference type="STRING" id="53326.A0A016TJC2"/>
<gene>
    <name evidence="14" type="primary">Acey_s0098.g3113</name>
    <name evidence="14" type="synonym">Acey-tufm-1</name>
    <name evidence="14" type="ORF">Y032_0098g3113</name>
</gene>
<evidence type="ECO:0000256" key="5">
    <source>
        <dbReference type="ARBA" id="ARBA00022741"/>
    </source>
</evidence>
<dbReference type="InterPro" id="IPR050055">
    <property type="entry name" value="EF-Tu_GTPase"/>
</dbReference>
<dbReference type="NCBIfam" id="NF000766">
    <property type="entry name" value="PRK00049.1"/>
    <property type="match status" value="1"/>
</dbReference>
<dbReference type="InterPro" id="IPR009001">
    <property type="entry name" value="Transl_elong_EF1A/Init_IF2_C"/>
</dbReference>
<dbReference type="AlphaFoldDB" id="A0A016TJC2"/>
<keyword evidence="6" id="KW-0251">Elongation factor</keyword>
<accession>A0A016TJC2</accession>
<evidence type="ECO:0000256" key="1">
    <source>
        <dbReference type="ARBA" id="ARBA00004173"/>
    </source>
</evidence>
<evidence type="ECO:0000256" key="7">
    <source>
        <dbReference type="ARBA" id="ARBA00022917"/>
    </source>
</evidence>
<evidence type="ECO:0000256" key="3">
    <source>
        <dbReference type="ARBA" id="ARBA00011986"/>
    </source>
</evidence>
<dbReference type="PROSITE" id="PS51722">
    <property type="entry name" value="G_TR_2"/>
    <property type="match status" value="1"/>
</dbReference>
<dbReference type="GO" id="GO:0005525">
    <property type="term" value="F:GTP binding"/>
    <property type="evidence" value="ECO:0007669"/>
    <property type="project" value="UniProtKB-KW"/>
</dbReference>
<keyword evidence="9" id="KW-0496">Mitochondrion</keyword>
<keyword evidence="5" id="KW-0547">Nucleotide-binding</keyword>
<dbReference type="GO" id="GO:0003746">
    <property type="term" value="F:translation elongation factor activity"/>
    <property type="evidence" value="ECO:0007669"/>
    <property type="project" value="UniProtKB-KW"/>
</dbReference>
<dbReference type="GO" id="GO:0003924">
    <property type="term" value="F:GTPase activity"/>
    <property type="evidence" value="ECO:0007669"/>
    <property type="project" value="InterPro"/>
</dbReference>
<dbReference type="GO" id="GO:0070125">
    <property type="term" value="P:mitochondrial translational elongation"/>
    <property type="evidence" value="ECO:0007669"/>
    <property type="project" value="TreeGrafter"/>
</dbReference>
<keyword evidence="7" id="KW-0648">Protein biosynthesis</keyword>
<dbReference type="EC" id="3.6.5.3" evidence="3"/>
<comment type="caution">
    <text evidence="14">The sequence shown here is derived from an EMBL/GenBank/DDBJ whole genome shotgun (WGS) entry which is preliminary data.</text>
</comment>
<evidence type="ECO:0000256" key="12">
    <source>
        <dbReference type="SAM" id="MobiDB-lite"/>
    </source>
</evidence>
<dbReference type="OrthoDB" id="2067at2759"/>
<comment type="subcellular location">
    <subcellularLocation>
        <location evidence="1">Mitochondrion</location>
    </subcellularLocation>
</comment>
<dbReference type="PANTHER" id="PTHR43721">
    <property type="entry name" value="ELONGATION FACTOR TU-RELATED"/>
    <property type="match status" value="1"/>
</dbReference>
<dbReference type="InterPro" id="IPR004160">
    <property type="entry name" value="Transl_elong_EFTu/EF1A_C"/>
</dbReference>
<keyword evidence="15" id="KW-1185">Reference proteome</keyword>
<dbReference type="SUPFAM" id="SSF50465">
    <property type="entry name" value="EF-Tu/eEF-1alpha/eIF2-gamma C-terminal domain"/>
    <property type="match status" value="1"/>
</dbReference>
<organism evidence="14 15">
    <name type="scientific">Ancylostoma ceylanicum</name>
    <dbReference type="NCBI Taxonomy" id="53326"/>
    <lineage>
        <taxon>Eukaryota</taxon>
        <taxon>Metazoa</taxon>
        <taxon>Ecdysozoa</taxon>
        <taxon>Nematoda</taxon>
        <taxon>Chromadorea</taxon>
        <taxon>Rhabditida</taxon>
        <taxon>Rhabditina</taxon>
        <taxon>Rhabditomorpha</taxon>
        <taxon>Strongyloidea</taxon>
        <taxon>Ancylostomatidae</taxon>
        <taxon>Ancylostomatinae</taxon>
        <taxon>Ancylostoma</taxon>
    </lineage>
</organism>
<dbReference type="Pfam" id="PF03144">
    <property type="entry name" value="GTP_EFTU_D2"/>
    <property type="match status" value="1"/>
</dbReference>
<name>A0A016TJC2_9BILA</name>
<dbReference type="SUPFAM" id="SSF52540">
    <property type="entry name" value="P-loop containing nucleoside triphosphate hydrolases"/>
    <property type="match status" value="1"/>
</dbReference>
<dbReference type="InterPro" id="IPR027417">
    <property type="entry name" value="P-loop_NTPase"/>
</dbReference>
<dbReference type="GO" id="GO:0005739">
    <property type="term" value="C:mitochondrion"/>
    <property type="evidence" value="ECO:0007669"/>
    <property type="project" value="UniProtKB-SubCell"/>
</dbReference>
<dbReference type="PANTHER" id="PTHR43721:SF36">
    <property type="entry name" value="ELONGATION FACTOR TU, MITOCHONDRIAL"/>
    <property type="match status" value="1"/>
</dbReference>
<feature type="region of interest" description="Disordered" evidence="12">
    <location>
        <begin position="946"/>
        <end position="970"/>
    </location>
</feature>
<dbReference type="FunFam" id="3.40.50.300:FF:000003">
    <property type="entry name" value="Elongation factor Tu"/>
    <property type="match status" value="1"/>
</dbReference>
<dbReference type="InterPro" id="IPR033720">
    <property type="entry name" value="EFTU_2"/>
</dbReference>
<dbReference type="Gene3D" id="3.40.50.300">
    <property type="entry name" value="P-loop containing nucleotide triphosphate hydrolases"/>
    <property type="match status" value="1"/>
</dbReference>
<reference evidence="15" key="1">
    <citation type="journal article" date="2015" name="Nat. Genet.">
        <title>The genome and transcriptome of the zoonotic hookworm Ancylostoma ceylanicum identify infection-specific gene families.</title>
        <authorList>
            <person name="Schwarz E.M."/>
            <person name="Hu Y."/>
            <person name="Antoshechkin I."/>
            <person name="Miller M.M."/>
            <person name="Sternberg P.W."/>
            <person name="Aroian R.V."/>
        </authorList>
    </citation>
    <scope>NUCLEOTIDE SEQUENCE</scope>
    <source>
        <strain evidence="15">HY135</strain>
    </source>
</reference>
<dbReference type="InterPro" id="IPR019193">
    <property type="entry name" value="UBQ-conj_enz_E2-bd_prot"/>
</dbReference>
<evidence type="ECO:0000256" key="4">
    <source>
        <dbReference type="ARBA" id="ARBA00017898"/>
    </source>
</evidence>
<evidence type="ECO:0000256" key="10">
    <source>
        <dbReference type="ARBA" id="ARBA00023134"/>
    </source>
</evidence>
<dbReference type="Gene3D" id="2.40.30.10">
    <property type="entry name" value="Translation factors"/>
    <property type="match status" value="2"/>
</dbReference>
<dbReference type="NCBIfam" id="NF009373">
    <property type="entry name" value="PRK12736.1"/>
    <property type="match status" value="1"/>
</dbReference>
<dbReference type="Pfam" id="PF03143">
    <property type="entry name" value="GTP_EFTU_D3"/>
    <property type="match status" value="1"/>
</dbReference>
<evidence type="ECO:0000313" key="14">
    <source>
        <dbReference type="EMBL" id="EYC02772.1"/>
    </source>
</evidence>
<feature type="domain" description="Tr-type G" evidence="13">
    <location>
        <begin position="523"/>
        <end position="721"/>
    </location>
</feature>
<keyword evidence="10" id="KW-0342">GTP-binding</keyword>
<dbReference type="CDD" id="cd03706">
    <property type="entry name" value="mtEFTU_III"/>
    <property type="match status" value="1"/>
</dbReference>
<evidence type="ECO:0000256" key="11">
    <source>
        <dbReference type="ARBA" id="ARBA00051990"/>
    </source>
</evidence>
<dbReference type="EMBL" id="JARK01001434">
    <property type="protein sequence ID" value="EYC02772.1"/>
    <property type="molecule type" value="Genomic_DNA"/>
</dbReference>
<dbReference type="SUPFAM" id="SSF50447">
    <property type="entry name" value="Translation proteins"/>
    <property type="match status" value="1"/>
</dbReference>
<evidence type="ECO:0000259" key="13">
    <source>
        <dbReference type="PROSITE" id="PS51722"/>
    </source>
</evidence>
<dbReference type="CDD" id="cd03697">
    <property type="entry name" value="EFTU_II"/>
    <property type="match status" value="1"/>
</dbReference>
<evidence type="ECO:0000256" key="9">
    <source>
        <dbReference type="ARBA" id="ARBA00023128"/>
    </source>
</evidence>
<proteinExistence type="inferred from homology"/>
<evidence type="ECO:0000313" key="15">
    <source>
        <dbReference type="Proteomes" id="UP000024635"/>
    </source>
</evidence>
<protein>
    <recommendedName>
        <fullName evidence="4">Elongation factor Tu, mitochondrial</fullName>
        <ecNumber evidence="3">3.6.5.3</ecNumber>
    </recommendedName>
</protein>
<dbReference type="FunFam" id="2.40.30.10:FF:000102">
    <property type="entry name" value="Translation elongation factor Tu"/>
    <property type="match status" value="1"/>
</dbReference>
<dbReference type="Pfam" id="PF09814">
    <property type="entry name" value="HECT_2"/>
    <property type="match status" value="1"/>
</dbReference>
<keyword evidence="8" id="KW-0809">Transit peptide</keyword>
<dbReference type="PRINTS" id="PR00315">
    <property type="entry name" value="ELONGATNFCT"/>
</dbReference>
<evidence type="ECO:0000256" key="8">
    <source>
        <dbReference type="ARBA" id="ARBA00022946"/>
    </source>
</evidence>
<evidence type="ECO:0000256" key="2">
    <source>
        <dbReference type="ARBA" id="ARBA00007249"/>
    </source>
</evidence>
<evidence type="ECO:0000256" key="6">
    <source>
        <dbReference type="ARBA" id="ARBA00022768"/>
    </source>
</evidence>
<comment type="similarity">
    <text evidence="2">Belongs to the TRAFAC class translation factor GTPase superfamily. Classic translation factor GTPase family. EF-Tu/EF-1A subfamily.</text>
</comment>
<dbReference type="InterPro" id="IPR000795">
    <property type="entry name" value="T_Tr_GTP-bd_dom"/>
</dbReference>
<dbReference type="CDD" id="cd01884">
    <property type="entry name" value="EF_Tu"/>
    <property type="match status" value="1"/>
</dbReference>
<sequence>MCQFLTEFQYRLVFAVGDKPCLTLKCLPSYANLGKILTLVWQAVRSCRWNFSSKLPMCSEWHTHSFFLEVKPRAELASLFVDCPPDDPGDDATGQDESNKENASLNLVRVSEHAVELGVPASIAESLHLEEKLPRYRANISNLTLYPQSLCAPTWADNHRLFMCKIHVETDGSPLVKVSRYCSTCNGGRVASLANPRWLALTLTCLRTVILFIVPKTFHRLASDISDTEGLEEYCKNAAGASISLDCSQCGRPIIETRSRDVTLSCMPSDDWLETSPSADYYCRDSCGAGCDPERHSKKRDGTESGNMHSDWFPTVKRYLISHSYVAVNKESLSDSGMCHDDRYLLCSGCNAELGTVVKNCNQIVLFHHAVCTLSVNSKPFLNTRFPDTSVFFAQLVLSSCEAQSSLKLVVRSLNKTPHVLIWLLDSYVVAAAGELHKEEDDEALSEIRPFPAVKMLYKVFDAQSAATSFKMHILSLLRVTVPSSKTILGSSLGERVVSGIVRSQQVRCLAVPGGKEVFKRTKPHLNVGTIGHVDHGKTTLTSAITKVLAASKGAKYRKYEDIDNAPEEKARGITINAFHLEYETAKRHYAHIDCPGHADYIKNMITGAAQMEGAILVVAATDGAMPQTREHLLLARQVGIPKENVAVYLNKVDEVPDQETRELVEMEIRELLNEFEYPGDNLPVIFGSALCALEGKKPEIGEESIKQLLNVLDEKFVIPERNINTEAMFAAEHVYSIQGRGTVITGKLERGTLKRGDKIEIVGCDRENTKSVISGLESFRKTVEQAEPGDQLGVLLRGLGPKDVRRGCVLLPQGHKHKVTDKVKAQLYVLKPTEGGSKVPIANYFTEHVFSLTWDASALLKINGKDFVMPGEAAEVELRLNQKMFIEPQQRFTIRKGTTTIGTGVFTELLPPQTEEEKNPKNKKKLMKAEMERLGFNPYGELAEKRLKPDYSNSPKDNPAAKAFEGAEA</sequence>
<dbReference type="InterPro" id="IPR041709">
    <property type="entry name" value="EF-Tu_GTP-bd"/>
</dbReference>